<evidence type="ECO:0000313" key="3">
    <source>
        <dbReference type="Proteomes" id="UP000309061"/>
    </source>
</evidence>
<dbReference type="Proteomes" id="UP000309061">
    <property type="component" value="Chromosome"/>
</dbReference>
<organism evidence="2 3">
    <name type="scientific">Methylocystis heyeri</name>
    <dbReference type="NCBI Taxonomy" id="391905"/>
    <lineage>
        <taxon>Bacteria</taxon>
        <taxon>Pseudomonadati</taxon>
        <taxon>Pseudomonadota</taxon>
        <taxon>Alphaproteobacteria</taxon>
        <taxon>Hyphomicrobiales</taxon>
        <taxon>Methylocystaceae</taxon>
        <taxon>Methylocystis</taxon>
    </lineage>
</organism>
<dbReference type="RefSeq" id="WP_136495864.1">
    <property type="nucleotide sequence ID" value="NZ_CP046052.1"/>
</dbReference>
<dbReference type="EMBL" id="CP046052">
    <property type="protein sequence ID" value="QGM45590.1"/>
    <property type="molecule type" value="Genomic_DNA"/>
</dbReference>
<keyword evidence="1" id="KW-0472">Membrane</keyword>
<dbReference type="KEGG" id="mhey:H2LOC_007700"/>
<feature type="transmembrane region" description="Helical" evidence="1">
    <location>
        <begin position="70"/>
        <end position="93"/>
    </location>
</feature>
<keyword evidence="1" id="KW-1133">Transmembrane helix</keyword>
<accession>A0A6B8KGN3</accession>
<evidence type="ECO:0000313" key="2">
    <source>
        <dbReference type="EMBL" id="QGM45590.1"/>
    </source>
</evidence>
<sequence length="179" mass="20619">MSDRGFPDREAAFHEIYKPNQMTAQLLIKYARYAVDTETDPVQKRRAEERFLLLYDLYIKARSYGILNKTFFWLSLVTSLLVLFWPSLSVVFGDVTERQEWIKSAVVQTTVTGVAALNYAFYSQYKSRQTYAENLMRHALFSKEDVPTLSARLADEISKIDKGFSFGLTTKREDEGKAG</sequence>
<dbReference type="AlphaFoldDB" id="A0A6B8KGN3"/>
<evidence type="ECO:0000256" key="1">
    <source>
        <dbReference type="SAM" id="Phobius"/>
    </source>
</evidence>
<name>A0A6B8KGN3_9HYPH</name>
<proteinExistence type="predicted"/>
<gene>
    <name evidence="2" type="ORF">H2LOC_007700</name>
</gene>
<keyword evidence="3" id="KW-1185">Reference proteome</keyword>
<protein>
    <recommendedName>
        <fullName evidence="4">DUF4231 domain-containing protein</fullName>
    </recommendedName>
</protein>
<dbReference type="OrthoDB" id="5572128at2"/>
<evidence type="ECO:0008006" key="4">
    <source>
        <dbReference type="Google" id="ProtNLM"/>
    </source>
</evidence>
<feature type="transmembrane region" description="Helical" evidence="1">
    <location>
        <begin position="105"/>
        <end position="122"/>
    </location>
</feature>
<reference evidence="2 3" key="1">
    <citation type="submission" date="2019-11" db="EMBL/GenBank/DDBJ databases">
        <title>The genome sequence of Methylocystis heyeri.</title>
        <authorList>
            <person name="Oshkin I.Y."/>
            <person name="Miroshnikov K."/>
            <person name="Dedysh S.N."/>
        </authorList>
    </citation>
    <scope>NUCLEOTIDE SEQUENCE [LARGE SCALE GENOMIC DNA]</scope>
    <source>
        <strain evidence="2 3">H2</strain>
    </source>
</reference>
<keyword evidence="1" id="KW-0812">Transmembrane</keyword>